<sequence>MGFYRGIGSGVSTPISEASELKLSIGISSPALKQKMGYTQLMELLVSLMGGGPVFLRVFLKGFCIPGQGSGCFSNTCSSAAEAERVAAGGSS</sequence>
<comment type="caution">
    <text evidence="1">The sequence shown here is derived from an EMBL/GenBank/DDBJ whole genome shotgun (WGS) entry which is preliminary data.</text>
</comment>
<evidence type="ECO:0000313" key="2">
    <source>
        <dbReference type="Proteomes" id="UP001062846"/>
    </source>
</evidence>
<protein>
    <submittedName>
        <fullName evidence="1">Uncharacterized protein</fullName>
    </submittedName>
</protein>
<keyword evidence="2" id="KW-1185">Reference proteome</keyword>
<name>A0ACC0MA72_RHOML</name>
<proteinExistence type="predicted"/>
<dbReference type="EMBL" id="CM046396">
    <property type="protein sequence ID" value="KAI8537750.1"/>
    <property type="molecule type" value="Genomic_DNA"/>
</dbReference>
<reference evidence="1" key="1">
    <citation type="submission" date="2022-02" db="EMBL/GenBank/DDBJ databases">
        <title>Plant Genome Project.</title>
        <authorList>
            <person name="Zhang R.-G."/>
        </authorList>
    </citation>
    <scope>NUCLEOTIDE SEQUENCE</scope>
    <source>
        <strain evidence="1">AT1</strain>
    </source>
</reference>
<dbReference type="Proteomes" id="UP001062846">
    <property type="component" value="Chromosome 9"/>
</dbReference>
<organism evidence="1 2">
    <name type="scientific">Rhododendron molle</name>
    <name type="common">Chinese azalea</name>
    <name type="synonym">Azalea mollis</name>
    <dbReference type="NCBI Taxonomy" id="49168"/>
    <lineage>
        <taxon>Eukaryota</taxon>
        <taxon>Viridiplantae</taxon>
        <taxon>Streptophyta</taxon>
        <taxon>Embryophyta</taxon>
        <taxon>Tracheophyta</taxon>
        <taxon>Spermatophyta</taxon>
        <taxon>Magnoliopsida</taxon>
        <taxon>eudicotyledons</taxon>
        <taxon>Gunneridae</taxon>
        <taxon>Pentapetalae</taxon>
        <taxon>asterids</taxon>
        <taxon>Ericales</taxon>
        <taxon>Ericaceae</taxon>
        <taxon>Ericoideae</taxon>
        <taxon>Rhodoreae</taxon>
        <taxon>Rhododendron</taxon>
    </lineage>
</organism>
<gene>
    <name evidence="1" type="ORF">RHMOL_Rhmol09G0049100</name>
</gene>
<evidence type="ECO:0000313" key="1">
    <source>
        <dbReference type="EMBL" id="KAI8537750.1"/>
    </source>
</evidence>
<accession>A0ACC0MA72</accession>